<feature type="compositionally biased region" description="Polar residues" evidence="1">
    <location>
        <begin position="1"/>
        <end position="11"/>
    </location>
</feature>
<feature type="compositionally biased region" description="Low complexity" evidence="1">
    <location>
        <begin position="282"/>
        <end position="293"/>
    </location>
</feature>
<feature type="compositionally biased region" description="Basic and acidic residues" evidence="1">
    <location>
        <begin position="23"/>
        <end position="36"/>
    </location>
</feature>
<evidence type="ECO:0000313" key="3">
    <source>
        <dbReference type="Proteomes" id="UP000031561"/>
    </source>
</evidence>
<dbReference type="Proteomes" id="UP000031561">
    <property type="component" value="Unassembled WGS sequence"/>
</dbReference>
<sequence length="457" mass="48675">MTSDPNATPEQDPNGVPGDDPTSGEKPKSGEARSEETPAPEAETTAKENPSPATAQTPAPKTSATAAGTAQSNLESPAAADQAKQVARIMWAQAKPILQTVGTQILLLGNRCTEFMLDRGFPVAWSKFVQILPTDFKHKVQQRVDPIKAKVVPLWQRIQPWLQRQLGPLWAKVLAFLRRKLPEDLSGQLSDRFLNVAILTTLLALWWCFSSLTSPGQAKAPQSDLTFPEVKNKPSLTSPSPKPVPTPKASPSPTAASSPKPLPSPTPALAPKPLPSPPPGTPSTVSKPLSSPKPAIPIPPSPAGSPGMPSAPQMSPAPVVPASGPDLIALKSELVVASNRALEDGGALIQKVSVNSQRDQVTVTLSNRWYGLDRKVQDKLAANLFSKIERLDYANIDIRDAQNERVARSPYLGHEMIILKRSSPTAQNSESPDPESSPESRSSGNPRTSSGSISLSS</sequence>
<feature type="compositionally biased region" description="Polar residues" evidence="1">
    <location>
        <begin position="51"/>
        <end position="75"/>
    </location>
</feature>
<feature type="region of interest" description="Disordered" evidence="1">
    <location>
        <begin position="218"/>
        <end position="319"/>
    </location>
</feature>
<feature type="region of interest" description="Disordered" evidence="1">
    <location>
        <begin position="417"/>
        <end position="457"/>
    </location>
</feature>
<name>A0ABD4SYI3_9CYAN</name>
<evidence type="ECO:0000313" key="2">
    <source>
        <dbReference type="EMBL" id="MCM1981425.1"/>
    </source>
</evidence>
<reference evidence="2 3" key="1">
    <citation type="journal article" date="2015" name="Genome Announc.">
        <title>Draft Genome Sequence of Filamentous Marine Cyanobacterium Lyngbya confervoides Strain BDU141951.</title>
        <authorList>
            <person name="Chandrababunaidu M.M."/>
            <person name="Sen D."/>
            <person name="Tripathy S."/>
        </authorList>
    </citation>
    <scope>NUCLEOTIDE SEQUENCE [LARGE SCALE GENOMIC DNA]</scope>
    <source>
        <strain evidence="2 3">BDU141951</strain>
    </source>
</reference>
<gene>
    <name evidence="2" type="ORF">QQ91_0001080</name>
</gene>
<keyword evidence="3" id="KW-1185">Reference proteome</keyword>
<dbReference type="PRINTS" id="PR01217">
    <property type="entry name" value="PRICHEXTENSN"/>
</dbReference>
<dbReference type="AlphaFoldDB" id="A0ABD4SYI3"/>
<feature type="compositionally biased region" description="Pro residues" evidence="1">
    <location>
        <begin position="240"/>
        <end position="250"/>
    </location>
</feature>
<feature type="region of interest" description="Disordered" evidence="1">
    <location>
        <begin position="1"/>
        <end position="79"/>
    </location>
</feature>
<dbReference type="EMBL" id="JTHE03000005">
    <property type="protein sequence ID" value="MCM1981425.1"/>
    <property type="molecule type" value="Genomic_DNA"/>
</dbReference>
<proteinExistence type="predicted"/>
<protein>
    <submittedName>
        <fullName evidence="2">Uncharacterized protein</fullName>
    </submittedName>
</protein>
<accession>A0ABD4SYI3</accession>
<feature type="compositionally biased region" description="Pro residues" evidence="1">
    <location>
        <begin position="260"/>
        <end position="281"/>
    </location>
</feature>
<organism evidence="2 3">
    <name type="scientific">Lyngbya confervoides BDU141951</name>
    <dbReference type="NCBI Taxonomy" id="1574623"/>
    <lineage>
        <taxon>Bacteria</taxon>
        <taxon>Bacillati</taxon>
        <taxon>Cyanobacteriota</taxon>
        <taxon>Cyanophyceae</taxon>
        <taxon>Oscillatoriophycideae</taxon>
        <taxon>Oscillatoriales</taxon>
        <taxon>Microcoleaceae</taxon>
        <taxon>Lyngbya</taxon>
    </lineage>
</organism>
<feature type="compositionally biased region" description="Pro residues" evidence="1">
    <location>
        <begin position="294"/>
        <end position="303"/>
    </location>
</feature>
<comment type="caution">
    <text evidence="2">The sequence shown here is derived from an EMBL/GenBank/DDBJ whole genome shotgun (WGS) entry which is preliminary data.</text>
</comment>
<evidence type="ECO:0000256" key="1">
    <source>
        <dbReference type="SAM" id="MobiDB-lite"/>
    </source>
</evidence>
<feature type="compositionally biased region" description="Polar residues" evidence="1">
    <location>
        <begin position="444"/>
        <end position="457"/>
    </location>
</feature>
<feature type="compositionally biased region" description="Low complexity" evidence="1">
    <location>
        <begin position="37"/>
        <end position="50"/>
    </location>
</feature>
<dbReference type="RefSeq" id="WP_166278939.1">
    <property type="nucleotide sequence ID" value="NZ_JTHE03000005.1"/>
</dbReference>